<dbReference type="GO" id="GO:0000329">
    <property type="term" value="C:fungal-type vacuole membrane"/>
    <property type="evidence" value="ECO:0007669"/>
    <property type="project" value="InterPro"/>
</dbReference>
<dbReference type="EMBL" id="KZ825798">
    <property type="protein sequence ID" value="PYH99991.1"/>
    <property type="molecule type" value="Genomic_DNA"/>
</dbReference>
<gene>
    <name evidence="2" type="ORF">BO71DRAFT_312932</name>
</gene>
<organism evidence="2 3">
    <name type="scientific">Aspergillus ellipticus CBS 707.79</name>
    <dbReference type="NCBI Taxonomy" id="1448320"/>
    <lineage>
        <taxon>Eukaryota</taxon>
        <taxon>Fungi</taxon>
        <taxon>Dikarya</taxon>
        <taxon>Ascomycota</taxon>
        <taxon>Pezizomycotina</taxon>
        <taxon>Eurotiomycetes</taxon>
        <taxon>Eurotiomycetidae</taxon>
        <taxon>Eurotiales</taxon>
        <taxon>Aspergillaceae</taxon>
        <taxon>Aspergillus</taxon>
        <taxon>Aspergillus subgen. Circumdati</taxon>
    </lineage>
</organism>
<evidence type="ECO:0000313" key="3">
    <source>
        <dbReference type="Proteomes" id="UP000247810"/>
    </source>
</evidence>
<evidence type="ECO:0000256" key="1">
    <source>
        <dbReference type="SAM" id="Phobius"/>
    </source>
</evidence>
<proteinExistence type="predicted"/>
<sequence length="330" mass="35130">MVSDSKPEVTEISGMGATPARPSFGSRVAAHFKRWWWVHLIILIVVILVIVLPVVYVGYPNIAQSLVNKSTLNVSKMVMSDPSPSSFTLNQTNVIGTKAAFHPDFKSFSAAISLAGGAAFTHVQVPKFHSRNNVNINIEQRVNLTDESAFTEFCKAVIQSEEFEMNVYGKPTLKEGALPSTDVTYNKTAKVKGLNKLSGFDLVDLSIGTGGSDGTNAKGTVYLPNPSVITIPAGNLTLDLSVNKTAIGQVFINNLIIHPGNNTVPMTANISELTVAGMLSSYPGFIIPVDITGNSSVYNGQVLPYITDALASLTLTTQLNVSKALGGSSL</sequence>
<dbReference type="PANTHER" id="PTHR35895">
    <property type="entry name" value="CHROMOSOME 16, WHOLE GENOME SHOTGUN SEQUENCE"/>
    <property type="match status" value="1"/>
</dbReference>
<feature type="transmembrane region" description="Helical" evidence="1">
    <location>
        <begin position="36"/>
        <end position="59"/>
    </location>
</feature>
<dbReference type="InterPro" id="IPR046368">
    <property type="entry name" value="Tag1"/>
</dbReference>
<dbReference type="Pfam" id="PF12505">
    <property type="entry name" value="DUF3712"/>
    <property type="match status" value="1"/>
</dbReference>
<name>A0A319DR09_9EURO</name>
<evidence type="ECO:0000313" key="2">
    <source>
        <dbReference type="EMBL" id="PYH99991.1"/>
    </source>
</evidence>
<dbReference type="InterPro" id="IPR022185">
    <property type="entry name" value="DUF3712"/>
</dbReference>
<dbReference type="Proteomes" id="UP000247810">
    <property type="component" value="Unassembled WGS sequence"/>
</dbReference>
<dbReference type="VEuPathDB" id="FungiDB:BO71DRAFT_312932"/>
<keyword evidence="1" id="KW-0472">Membrane</keyword>
<keyword evidence="3" id="KW-1185">Reference proteome</keyword>
<dbReference type="SUPFAM" id="SSF117070">
    <property type="entry name" value="LEA14-like"/>
    <property type="match status" value="1"/>
</dbReference>
<accession>A0A319DR09</accession>
<reference evidence="2 3" key="1">
    <citation type="submission" date="2018-02" db="EMBL/GenBank/DDBJ databases">
        <title>The genomes of Aspergillus section Nigri reveals drivers in fungal speciation.</title>
        <authorList>
            <consortium name="DOE Joint Genome Institute"/>
            <person name="Vesth T.C."/>
            <person name="Nybo J."/>
            <person name="Theobald S."/>
            <person name="Brandl J."/>
            <person name="Frisvad J.C."/>
            <person name="Nielsen K.F."/>
            <person name="Lyhne E.K."/>
            <person name="Kogle M.E."/>
            <person name="Kuo A."/>
            <person name="Riley R."/>
            <person name="Clum A."/>
            <person name="Nolan M."/>
            <person name="Lipzen A."/>
            <person name="Salamov A."/>
            <person name="Henrissat B."/>
            <person name="Wiebenga A."/>
            <person name="De vries R.P."/>
            <person name="Grigoriev I.V."/>
            <person name="Mortensen U.H."/>
            <person name="Andersen M.R."/>
            <person name="Baker S.E."/>
        </authorList>
    </citation>
    <scope>NUCLEOTIDE SEQUENCE [LARGE SCALE GENOMIC DNA]</scope>
    <source>
        <strain evidence="2 3">CBS 707.79</strain>
    </source>
</reference>
<dbReference type="PANTHER" id="PTHR35895:SF1">
    <property type="entry name" value="LIPID-BINDING SERUM GLYCOPROTEIN C-TERMINAL DOMAIN-CONTAINING PROTEIN"/>
    <property type="match status" value="1"/>
</dbReference>
<keyword evidence="1" id="KW-1133">Transmembrane helix</keyword>
<dbReference type="OrthoDB" id="10039566at2759"/>
<dbReference type="STRING" id="1448320.A0A319DR09"/>
<dbReference type="AlphaFoldDB" id="A0A319DR09"/>
<protein>
    <submittedName>
        <fullName evidence="2">Uncharacterized protein</fullName>
    </submittedName>
</protein>
<keyword evidence="1" id="KW-0812">Transmembrane</keyword>